<evidence type="ECO:0000259" key="1">
    <source>
        <dbReference type="Pfam" id="PF06071"/>
    </source>
</evidence>
<gene>
    <name evidence="2" type="ORF">M8C21_007469</name>
</gene>
<protein>
    <recommendedName>
        <fullName evidence="1">YchF C-terminal domain-containing protein</fullName>
    </recommendedName>
</protein>
<dbReference type="Proteomes" id="UP001206925">
    <property type="component" value="Unassembled WGS sequence"/>
</dbReference>
<dbReference type="Gene3D" id="3.10.20.30">
    <property type="match status" value="1"/>
</dbReference>
<reference evidence="2" key="1">
    <citation type="submission" date="2022-06" db="EMBL/GenBank/DDBJ databases">
        <title>Uncovering the hologenomic basis of an extraordinary plant invasion.</title>
        <authorList>
            <person name="Bieker V.C."/>
            <person name="Martin M.D."/>
            <person name="Gilbert T."/>
            <person name="Hodgins K."/>
            <person name="Battlay P."/>
            <person name="Petersen B."/>
            <person name="Wilson J."/>
        </authorList>
    </citation>
    <scope>NUCLEOTIDE SEQUENCE</scope>
    <source>
        <strain evidence="2">AA19_3_7</strain>
        <tissue evidence="2">Leaf</tissue>
    </source>
</reference>
<dbReference type="SUPFAM" id="SSF81271">
    <property type="entry name" value="TGS-like"/>
    <property type="match status" value="1"/>
</dbReference>
<accession>A0AAD5G9Q8</accession>
<organism evidence="2 3">
    <name type="scientific">Ambrosia artemisiifolia</name>
    <name type="common">Common ragweed</name>
    <dbReference type="NCBI Taxonomy" id="4212"/>
    <lineage>
        <taxon>Eukaryota</taxon>
        <taxon>Viridiplantae</taxon>
        <taxon>Streptophyta</taxon>
        <taxon>Embryophyta</taxon>
        <taxon>Tracheophyta</taxon>
        <taxon>Spermatophyta</taxon>
        <taxon>Magnoliopsida</taxon>
        <taxon>eudicotyledons</taxon>
        <taxon>Gunneridae</taxon>
        <taxon>Pentapetalae</taxon>
        <taxon>asterids</taxon>
        <taxon>campanulids</taxon>
        <taxon>Asterales</taxon>
        <taxon>Asteraceae</taxon>
        <taxon>Asteroideae</taxon>
        <taxon>Heliantheae alliance</taxon>
        <taxon>Heliantheae</taxon>
        <taxon>Ambrosia</taxon>
    </lineage>
</organism>
<dbReference type="Pfam" id="PF06071">
    <property type="entry name" value="YchF-GTPase_C"/>
    <property type="match status" value="1"/>
</dbReference>
<evidence type="ECO:0000313" key="3">
    <source>
        <dbReference type="Proteomes" id="UP001206925"/>
    </source>
</evidence>
<name>A0AAD5G9Q8_AMBAR</name>
<dbReference type="EMBL" id="JAMZMK010010190">
    <property type="protein sequence ID" value="KAI7732641.1"/>
    <property type="molecule type" value="Genomic_DNA"/>
</dbReference>
<dbReference type="AlphaFoldDB" id="A0AAD5G9Q8"/>
<dbReference type="InterPro" id="IPR013029">
    <property type="entry name" value="YchF_C"/>
</dbReference>
<sequence>MLMPRLGHNKSCVKPRIHLSRLMRNIAFEQVGVTFSLKLVEGSGTSPEQKKKKDVEERYIEKAIGHWLNTEKEQMRVGLENLLGRYITFLAYETGTGMTAPQATGVFHSDFEKGFTRTKMVSVLDEAAKHKKLT</sequence>
<dbReference type="InterPro" id="IPR012676">
    <property type="entry name" value="TGS-like"/>
</dbReference>
<comment type="caution">
    <text evidence="2">The sequence shown here is derived from an EMBL/GenBank/DDBJ whole genome shotgun (WGS) entry which is preliminary data.</text>
</comment>
<feature type="domain" description="YchF C-terminal" evidence="1">
    <location>
        <begin position="93"/>
        <end position="125"/>
    </location>
</feature>
<evidence type="ECO:0000313" key="2">
    <source>
        <dbReference type="EMBL" id="KAI7732641.1"/>
    </source>
</evidence>
<proteinExistence type="predicted"/>
<dbReference type="InterPro" id="IPR012675">
    <property type="entry name" value="Beta-grasp_dom_sf"/>
</dbReference>
<keyword evidence="3" id="KW-1185">Reference proteome</keyword>